<dbReference type="InterPro" id="IPR035398">
    <property type="entry name" value="Bac_rhamnosid_C"/>
</dbReference>
<dbReference type="InterPro" id="IPR008902">
    <property type="entry name" value="Rhamnosid_concanavalin"/>
</dbReference>
<dbReference type="EMBL" id="QXDC01000003">
    <property type="protein sequence ID" value="RIA43766.1"/>
    <property type="molecule type" value="Genomic_DNA"/>
</dbReference>
<comment type="catalytic activity">
    <reaction evidence="1">
        <text>Hydrolysis of terminal non-reducing alpha-L-rhamnose residues in alpha-L-rhamnosides.</text>
        <dbReference type="EC" id="3.2.1.40"/>
    </reaction>
</comment>
<dbReference type="Pfam" id="PF25788">
    <property type="entry name" value="Ig_Rha78A_N"/>
    <property type="match status" value="1"/>
</dbReference>
<feature type="chain" id="PRO_5017189034" description="alpha-L-rhamnosidase" evidence="4">
    <location>
        <begin position="26"/>
        <end position="939"/>
    </location>
</feature>
<evidence type="ECO:0000259" key="7">
    <source>
        <dbReference type="Pfam" id="PF17389"/>
    </source>
</evidence>
<dbReference type="AlphaFoldDB" id="A0A397P2G0"/>
<dbReference type="SUPFAM" id="SSF48208">
    <property type="entry name" value="Six-hairpin glycosidases"/>
    <property type="match status" value="1"/>
</dbReference>
<dbReference type="Gene3D" id="1.50.10.10">
    <property type="match status" value="1"/>
</dbReference>
<dbReference type="EC" id="3.2.1.40" evidence="2"/>
<evidence type="ECO:0000256" key="3">
    <source>
        <dbReference type="ARBA" id="ARBA00022801"/>
    </source>
</evidence>
<sequence>MPKLTRRGLMAGTLASSLIPNIAFGAPAGTLRPVTPRVEWRRRPEGIDTPRPRFTWTAEATDPAAQGVRQSAWRIVVASSAAKAAAGTGDIWDSRKVSGSGFSARPDHDLKMAAQTPYWWAVMLWSDDGKASTWSAPERFITGVTDGWQATWIAADKGWPVHIAESRKGADNPGPKAMPLFRRAFTIGKPVRHAVISISGLGHYQLSINGRETTASLLNPGWTDYRKTVLYNSYDVTELLQPGANALGVMLGNGMYNVEQVATRYKKFVGTFGQLRLIAQLAITYEDGSREIVGSDDRWLTRPGPIVFSSIFGGEDHDARREIADWDRAGAPRDGWAPVLVVDGPEGTLKPQGIPPMTVGTTYPTVAITEPRPGVFVYDFGKNCSSRPVLTVRGPAGSTIKLSPSEVLGDDGLIEPRSIGARPNLPVCYNYTLAGRGDETWRPRFTYCGSRYLQVEGAKPADRAGPNDIAIVALASEFVHTDLHQGGRFDSSQKLLVQTHDLIKQAVLSNTASVLTDCPHREKLGWLEQTHLNAETVLYVEDGITMYEKMLADIVDAQLPSGQIPEIAPEFVQFTGVDEMFRDSPEWGGTVVIGAWKAYQFYGDTRVLDIGYPAMKRYADYMGSKRTDRGLVDYGLGDWLDLAPPTTPRIGNQRPTLTTMGVTGTATYYQMLTCLVDIAGLLGRTADAADFARRADEVKAAFNAAFFNAATGNYDRNSQTANAMPLALGMVPAGQEARVLAALVADIQSRGDHVTAGDVGFHYVVRALAENGRSDVLHAMLSRTDAPSYGAQIMAGATALTENWDPSRGGSQNHFMLGHALAWLYSGLGGIRLDFWARGATPLTIAPQLVQGLEAAEARYDSVLGPVRSAWRRSGAATRFEITVPAGAVATVRLPAPLAKLRVDGAPVARARGISGATDRHGEATLSVGSGRYLFEALA</sequence>
<keyword evidence="10" id="KW-1185">Reference proteome</keyword>
<dbReference type="Pfam" id="PF17389">
    <property type="entry name" value="Bac_rhamnosid6H"/>
    <property type="match status" value="1"/>
</dbReference>
<dbReference type="GO" id="GO:0005975">
    <property type="term" value="P:carbohydrate metabolic process"/>
    <property type="evidence" value="ECO:0007669"/>
    <property type="project" value="InterPro"/>
</dbReference>
<protein>
    <recommendedName>
        <fullName evidence="2">alpha-L-rhamnosidase</fullName>
        <ecNumber evidence="2">3.2.1.40</ecNumber>
    </recommendedName>
</protein>
<comment type="caution">
    <text evidence="9">The sequence shown here is derived from an EMBL/GenBank/DDBJ whole genome shotgun (WGS) entry which is preliminary data.</text>
</comment>
<gene>
    <name evidence="9" type="ORF">DFR49_1995</name>
</gene>
<dbReference type="InterPro" id="IPR008928">
    <property type="entry name" value="6-hairpin_glycosidase_sf"/>
</dbReference>
<dbReference type="Pfam" id="PF08531">
    <property type="entry name" value="Bac_rhamnosid_N"/>
    <property type="match status" value="1"/>
</dbReference>
<dbReference type="PIRSF" id="PIRSF010631">
    <property type="entry name" value="A-rhamnsds"/>
    <property type="match status" value="1"/>
</dbReference>
<keyword evidence="3" id="KW-0378">Hydrolase</keyword>
<dbReference type="Proteomes" id="UP000266568">
    <property type="component" value="Unassembled WGS sequence"/>
</dbReference>
<dbReference type="PANTHER" id="PTHR33307">
    <property type="entry name" value="ALPHA-RHAMNOSIDASE (EUROFUNG)"/>
    <property type="match status" value="1"/>
</dbReference>
<dbReference type="InterPro" id="IPR012341">
    <property type="entry name" value="6hp_glycosidase-like_sf"/>
</dbReference>
<dbReference type="Gene3D" id="2.60.40.10">
    <property type="entry name" value="Immunoglobulins"/>
    <property type="match status" value="1"/>
</dbReference>
<organism evidence="9 10">
    <name type="scientific">Hephaestia caeni</name>
    <dbReference type="NCBI Taxonomy" id="645617"/>
    <lineage>
        <taxon>Bacteria</taxon>
        <taxon>Pseudomonadati</taxon>
        <taxon>Pseudomonadota</taxon>
        <taxon>Alphaproteobacteria</taxon>
        <taxon>Sphingomonadales</taxon>
        <taxon>Sphingomonadaceae</taxon>
        <taxon>Hephaestia</taxon>
    </lineage>
</organism>
<evidence type="ECO:0000313" key="9">
    <source>
        <dbReference type="EMBL" id="RIA43766.1"/>
    </source>
</evidence>
<feature type="domain" description="Alpha-L-rhamnosidase six-hairpin glycosidase" evidence="7">
    <location>
        <begin position="485"/>
        <end position="826"/>
    </location>
</feature>
<dbReference type="PANTHER" id="PTHR33307:SF11">
    <property type="entry name" value="ALPHA-L-RHAMNOSIDASE"/>
    <property type="match status" value="1"/>
</dbReference>
<evidence type="ECO:0000259" key="5">
    <source>
        <dbReference type="Pfam" id="PF05592"/>
    </source>
</evidence>
<evidence type="ECO:0000313" key="10">
    <source>
        <dbReference type="Proteomes" id="UP000266568"/>
    </source>
</evidence>
<dbReference type="Pfam" id="PF17390">
    <property type="entry name" value="Bac_rhamnosid_C"/>
    <property type="match status" value="1"/>
</dbReference>
<evidence type="ECO:0000259" key="8">
    <source>
        <dbReference type="Pfam" id="PF17390"/>
    </source>
</evidence>
<accession>A0A397P2G0</accession>
<reference evidence="9 10" key="1">
    <citation type="submission" date="2018-08" db="EMBL/GenBank/DDBJ databases">
        <title>Genomic Encyclopedia of Type Strains, Phase IV (KMG-IV): sequencing the most valuable type-strain genomes for metagenomic binning, comparative biology and taxonomic classification.</title>
        <authorList>
            <person name="Goeker M."/>
        </authorList>
    </citation>
    <scope>NUCLEOTIDE SEQUENCE [LARGE SCALE GENOMIC DNA]</scope>
    <source>
        <strain evidence="9 10">DSM 25527</strain>
    </source>
</reference>
<evidence type="ECO:0000256" key="4">
    <source>
        <dbReference type="SAM" id="SignalP"/>
    </source>
</evidence>
<dbReference type="Pfam" id="PF05592">
    <property type="entry name" value="Bac_rhamnosid"/>
    <property type="match status" value="1"/>
</dbReference>
<proteinExistence type="predicted"/>
<keyword evidence="4" id="KW-0732">Signal</keyword>
<evidence type="ECO:0000256" key="1">
    <source>
        <dbReference type="ARBA" id="ARBA00001445"/>
    </source>
</evidence>
<evidence type="ECO:0000259" key="6">
    <source>
        <dbReference type="Pfam" id="PF08531"/>
    </source>
</evidence>
<dbReference type="InterPro" id="IPR016007">
    <property type="entry name" value="Alpha_rhamnosid"/>
</dbReference>
<evidence type="ECO:0000256" key="2">
    <source>
        <dbReference type="ARBA" id="ARBA00012652"/>
    </source>
</evidence>
<dbReference type="Gene3D" id="2.60.120.260">
    <property type="entry name" value="Galactose-binding domain-like"/>
    <property type="match status" value="2"/>
</dbReference>
<dbReference type="Gene3D" id="2.60.420.10">
    <property type="entry name" value="Maltose phosphorylase, domain 3"/>
    <property type="match status" value="1"/>
</dbReference>
<dbReference type="InterPro" id="IPR035396">
    <property type="entry name" value="Bac_rhamnosid6H"/>
</dbReference>
<feature type="domain" description="Alpha-L-rhamnosidase concanavalin-like" evidence="5">
    <location>
        <begin position="372"/>
        <end position="467"/>
    </location>
</feature>
<feature type="signal peptide" evidence="4">
    <location>
        <begin position="1"/>
        <end position="25"/>
    </location>
</feature>
<dbReference type="GO" id="GO:0030596">
    <property type="term" value="F:alpha-L-rhamnosidase activity"/>
    <property type="evidence" value="ECO:0007669"/>
    <property type="project" value="UniProtKB-EC"/>
</dbReference>
<feature type="domain" description="Bacterial alpha-L-rhamnosidase N-terminal" evidence="6">
    <location>
        <begin position="189"/>
        <end position="359"/>
    </location>
</feature>
<feature type="domain" description="Alpha-L-rhamnosidase C-terminal" evidence="8">
    <location>
        <begin position="843"/>
        <end position="897"/>
    </location>
</feature>
<dbReference type="InterPro" id="IPR013783">
    <property type="entry name" value="Ig-like_fold"/>
</dbReference>
<dbReference type="InterPro" id="IPR013737">
    <property type="entry name" value="Bac_rhamnosid_N"/>
</dbReference>
<dbReference type="RefSeq" id="WP_170150989.1">
    <property type="nucleotide sequence ID" value="NZ_QXDC01000003.1"/>
</dbReference>
<name>A0A397P2G0_9SPHN</name>